<evidence type="ECO:0000256" key="3">
    <source>
        <dbReference type="SAM" id="SignalP"/>
    </source>
</evidence>
<evidence type="ECO:0000256" key="1">
    <source>
        <dbReference type="SAM" id="MobiDB-lite"/>
    </source>
</evidence>
<sequence>MRAQYLILAAIGFAAAAPLDVRGADAEAEAIPFYPKRGADAEAEAIPFYPKRGANAEAEAIPFYPKRDAVAEAEAIPFYPKRGADAEAEAIPFYPKRGADAEAEAIPFYPKREAHGKPDSNGGDSGSLPTTSIVKTLSIIAVRVIITILAGYGLFSLLVPHLSLTQKQHPVSCNCGETIEEARANSCVYDSLAAAWLPPHCRSAKLTAEFESLGPNEPDMTGNTWGYWHDQNQTHPMTLEEVSQLPEAARRGQHARFFTTHEWHLVHCVFYWRKMWEAARCARGVDGASCGDDGILVIEKRYDTLMHINHCMTMMLMRDPLDSIAAEAGVALHSDELHVAKPHKHEESGHHGGGGQKPGDPYDKMGKEHQHGKGDPYDERSLEVK</sequence>
<feature type="compositionally biased region" description="Basic and acidic residues" evidence="1">
    <location>
        <begin position="360"/>
        <end position="385"/>
    </location>
</feature>
<dbReference type="PANTHER" id="PTHR35896">
    <property type="entry name" value="IG-LIKE DOMAIN-CONTAINING PROTEIN"/>
    <property type="match status" value="1"/>
</dbReference>
<protein>
    <submittedName>
        <fullName evidence="4">Uncharacterized protein</fullName>
    </submittedName>
</protein>
<dbReference type="Proteomes" id="UP000613401">
    <property type="component" value="Unassembled WGS sequence"/>
</dbReference>
<comment type="caution">
    <text evidence="4">The sequence shown here is derived from an EMBL/GenBank/DDBJ whole genome shotgun (WGS) entry which is preliminary data.</text>
</comment>
<dbReference type="GeneID" id="69007880"/>
<organism evidence="4 5">
    <name type="scientific">Colletotrichum gloeosporioides</name>
    <name type="common">Anthracnose fungus</name>
    <name type="synonym">Glomerella cingulata</name>
    <dbReference type="NCBI Taxonomy" id="474922"/>
    <lineage>
        <taxon>Eukaryota</taxon>
        <taxon>Fungi</taxon>
        <taxon>Dikarya</taxon>
        <taxon>Ascomycota</taxon>
        <taxon>Pezizomycotina</taxon>
        <taxon>Sordariomycetes</taxon>
        <taxon>Hypocreomycetidae</taxon>
        <taxon>Glomerellales</taxon>
        <taxon>Glomerellaceae</taxon>
        <taxon>Colletotrichum</taxon>
        <taxon>Colletotrichum gloeosporioides species complex</taxon>
    </lineage>
</organism>
<accession>A0A8H4CI98</accession>
<gene>
    <name evidence="4" type="ORF">GCG54_00000708</name>
</gene>
<dbReference type="RefSeq" id="XP_045263515.1">
    <property type="nucleotide sequence ID" value="XM_045400842.1"/>
</dbReference>
<feature type="region of interest" description="Disordered" evidence="1">
    <location>
        <begin position="342"/>
        <end position="385"/>
    </location>
</feature>
<feature type="chain" id="PRO_5034634070" evidence="3">
    <location>
        <begin position="17"/>
        <end position="385"/>
    </location>
</feature>
<keyword evidence="2" id="KW-0472">Membrane</keyword>
<feature type="transmembrane region" description="Helical" evidence="2">
    <location>
        <begin position="137"/>
        <end position="159"/>
    </location>
</feature>
<reference evidence="4" key="2">
    <citation type="submission" date="2020-03" db="EMBL/GenBank/DDBJ databases">
        <authorList>
            <person name="Fu F.-F."/>
            <person name="Chen J."/>
        </authorList>
    </citation>
    <scope>NUCLEOTIDE SEQUENCE</scope>
    <source>
        <strain evidence="4">Lc1</strain>
    </source>
</reference>
<dbReference type="InterPro" id="IPR053008">
    <property type="entry name" value="Phomopsin_biosynth_assoc"/>
</dbReference>
<feature type="signal peptide" evidence="3">
    <location>
        <begin position="1"/>
        <end position="16"/>
    </location>
</feature>
<keyword evidence="3" id="KW-0732">Signal</keyword>
<evidence type="ECO:0000313" key="4">
    <source>
        <dbReference type="EMBL" id="KAF3804356.1"/>
    </source>
</evidence>
<evidence type="ECO:0000313" key="5">
    <source>
        <dbReference type="Proteomes" id="UP000613401"/>
    </source>
</evidence>
<dbReference type="PANTHER" id="PTHR35896:SF3">
    <property type="entry name" value="MAJOR FACILITATOR SUPERFAMILY TRANSPORTER"/>
    <property type="match status" value="1"/>
</dbReference>
<keyword evidence="5" id="KW-1185">Reference proteome</keyword>
<reference evidence="4" key="1">
    <citation type="journal article" date="2020" name="Phytopathology">
        <title>Genome sequence and comparative analysis of Colletotrichum gloeosporioides isolated from Liriodendron leaves.</title>
        <authorList>
            <person name="Fu F.F."/>
            <person name="Hao Z."/>
            <person name="Wang P."/>
            <person name="Lu Y."/>
            <person name="Xue L.J."/>
            <person name="Wei G."/>
            <person name="Tian Y."/>
            <person name="Baishi H."/>
            <person name="Xu H."/>
            <person name="Shi J."/>
            <person name="Cheng T."/>
            <person name="Wang G."/>
            <person name="Yi Y."/>
            <person name="Chen J."/>
        </authorList>
    </citation>
    <scope>NUCLEOTIDE SEQUENCE</scope>
    <source>
        <strain evidence="4">Lc1</strain>
    </source>
</reference>
<name>A0A8H4CI98_COLGL</name>
<dbReference type="EMBL" id="WVTB01000050">
    <property type="protein sequence ID" value="KAF3804356.1"/>
    <property type="molecule type" value="Genomic_DNA"/>
</dbReference>
<proteinExistence type="predicted"/>
<keyword evidence="2" id="KW-0812">Transmembrane</keyword>
<evidence type="ECO:0000256" key="2">
    <source>
        <dbReference type="SAM" id="Phobius"/>
    </source>
</evidence>
<dbReference type="AlphaFoldDB" id="A0A8H4CI98"/>
<keyword evidence="2" id="KW-1133">Transmembrane helix</keyword>